<gene>
    <name evidence="1" type="ORF">CXT95_01050</name>
</gene>
<organism evidence="1 2">
    <name type="scientific">Akkermansia muciniphila</name>
    <dbReference type="NCBI Taxonomy" id="239935"/>
    <lineage>
        <taxon>Bacteria</taxon>
        <taxon>Pseudomonadati</taxon>
        <taxon>Verrucomicrobiota</taxon>
        <taxon>Verrucomicrobiia</taxon>
        <taxon>Verrucomicrobiales</taxon>
        <taxon>Akkermansiaceae</taxon>
        <taxon>Akkermansia</taxon>
    </lineage>
</organism>
<dbReference type="InterPro" id="IPR053738">
    <property type="entry name" value="Lambda_capsid_assembly"/>
</dbReference>
<proteinExistence type="predicted"/>
<dbReference type="Pfam" id="PF03864">
    <property type="entry name" value="Phage_cap_E"/>
    <property type="match status" value="1"/>
</dbReference>
<sequence length="278" mass="31209">MINRIAPLVPVYDISFQYMVWDTPAAFTVEPIQVAPGEPPRQTSMLGRNETDTLQGYALTDPIPDILLGVNREKAQAILLAHARFLESKFVTSYEYQRAKLIESQVPAASGYGDWDNPQKNPLTDLDNAIRTINATAGKMPNTIVFGSNAWARLRANPLAREVVSYNSVGLFNEDLLNRSLFMRMNEVFVNNMPFYDPSGQGKTMMEDDVYILYKEDSPTQFDASAIKTFALNGQFQREVTTEYFPTNKETKVTNRVYSLTKLTNPGAIIRINTASAD</sequence>
<name>A0AAX0WMU5_9BACT</name>
<reference evidence="1 2" key="1">
    <citation type="journal article" date="2017" name="BMC Genomics">
        <title>Genome sequencing of 39 Akkermansia muciniphila isolates reveals its population structure, genomic and functional diverisity, and global distribution in mammalian gut microbiotas.</title>
        <authorList>
            <person name="Guo X."/>
            <person name="Li S."/>
            <person name="Zhang J."/>
            <person name="Wu F."/>
            <person name="Li X."/>
            <person name="Wu D."/>
            <person name="Zhang M."/>
            <person name="Ou Z."/>
            <person name="Jie Z."/>
            <person name="Yan Q."/>
            <person name="Li P."/>
            <person name="Yi J."/>
            <person name="Peng Y."/>
        </authorList>
    </citation>
    <scope>NUCLEOTIDE SEQUENCE [LARGE SCALE GENOMIC DNA]</scope>
    <source>
        <strain evidence="1 2">GP28</strain>
    </source>
</reference>
<dbReference type="Proteomes" id="UP000236075">
    <property type="component" value="Unassembled WGS sequence"/>
</dbReference>
<dbReference type="AlphaFoldDB" id="A0AAX0WMU5"/>
<dbReference type="EMBL" id="PJLB01000004">
    <property type="protein sequence ID" value="PND05041.1"/>
    <property type="molecule type" value="Genomic_DNA"/>
</dbReference>
<dbReference type="Gene3D" id="3.90.1690.10">
    <property type="entry name" value="phage-related protein like domain"/>
    <property type="match status" value="1"/>
</dbReference>
<dbReference type="RefSeq" id="WP_102747942.1">
    <property type="nucleotide sequence ID" value="NZ_PJLB01000004.1"/>
</dbReference>
<protein>
    <recommendedName>
        <fullName evidence="3">Major capsid protein</fullName>
    </recommendedName>
</protein>
<evidence type="ECO:0008006" key="3">
    <source>
        <dbReference type="Google" id="ProtNLM"/>
    </source>
</evidence>
<dbReference type="InterPro" id="IPR005564">
    <property type="entry name" value="Major_capsid_GpE"/>
</dbReference>
<comment type="caution">
    <text evidence="1">The sequence shown here is derived from an EMBL/GenBank/DDBJ whole genome shotgun (WGS) entry which is preliminary data.</text>
</comment>
<evidence type="ECO:0000313" key="1">
    <source>
        <dbReference type="EMBL" id="PND05041.1"/>
    </source>
</evidence>
<accession>A0AAX0WMU5</accession>
<evidence type="ECO:0000313" key="2">
    <source>
        <dbReference type="Proteomes" id="UP000236075"/>
    </source>
</evidence>